<feature type="compositionally biased region" description="Low complexity" evidence="5">
    <location>
        <begin position="253"/>
        <end position="271"/>
    </location>
</feature>
<evidence type="ECO:0000313" key="7">
    <source>
        <dbReference type="EMBL" id="KAJ6252016.1"/>
    </source>
</evidence>
<feature type="domain" description="GINS subunit" evidence="6">
    <location>
        <begin position="53"/>
        <end position="121"/>
    </location>
</feature>
<dbReference type="Gene3D" id="1.20.58.1030">
    <property type="match status" value="1"/>
</dbReference>
<evidence type="ECO:0000256" key="4">
    <source>
        <dbReference type="ARBA" id="ARBA00023242"/>
    </source>
</evidence>
<name>A0ABQ8Z541_9EUKA</name>
<evidence type="ECO:0000256" key="5">
    <source>
        <dbReference type="SAM" id="MobiDB-lite"/>
    </source>
</evidence>
<dbReference type="CDD" id="cd11710">
    <property type="entry name" value="GINS_A_psf1"/>
    <property type="match status" value="1"/>
</dbReference>
<feature type="compositionally biased region" description="Basic and acidic residues" evidence="5">
    <location>
        <begin position="179"/>
        <end position="212"/>
    </location>
</feature>
<accession>A0ABQ8Z541</accession>
<comment type="similarity">
    <text evidence="2">Belongs to the GINS1/PSF1 family.</text>
</comment>
<dbReference type="PANTHER" id="PTHR12914">
    <property type="entry name" value="PARTNER OF SLD5"/>
    <property type="match status" value="1"/>
</dbReference>
<keyword evidence="3" id="KW-0235">DNA replication</keyword>
<protein>
    <submittedName>
        <fullName evidence="7">Partner of sld5</fullName>
    </submittedName>
</protein>
<evidence type="ECO:0000256" key="1">
    <source>
        <dbReference type="ARBA" id="ARBA00004123"/>
    </source>
</evidence>
<organism evidence="7 8">
    <name type="scientific">Anaeramoeba flamelloides</name>
    <dbReference type="NCBI Taxonomy" id="1746091"/>
    <lineage>
        <taxon>Eukaryota</taxon>
        <taxon>Metamonada</taxon>
        <taxon>Anaeramoebidae</taxon>
        <taxon>Anaeramoeba</taxon>
    </lineage>
</organism>
<evidence type="ECO:0000256" key="2">
    <source>
        <dbReference type="ARBA" id="ARBA00006677"/>
    </source>
</evidence>
<dbReference type="InterPro" id="IPR036224">
    <property type="entry name" value="GINS_bundle-like_dom_sf"/>
</dbReference>
<feature type="compositionally biased region" description="Basic and acidic residues" evidence="5">
    <location>
        <begin position="276"/>
        <end position="290"/>
    </location>
</feature>
<gene>
    <name evidence="7" type="ORF">M0813_14564</name>
</gene>
<feature type="compositionally biased region" description="Polar residues" evidence="5">
    <location>
        <begin position="213"/>
        <end position="230"/>
    </location>
</feature>
<evidence type="ECO:0000256" key="3">
    <source>
        <dbReference type="ARBA" id="ARBA00022705"/>
    </source>
</evidence>
<feature type="region of interest" description="Disordered" evidence="5">
    <location>
        <begin position="178"/>
        <end position="337"/>
    </location>
</feature>
<dbReference type="Proteomes" id="UP001150062">
    <property type="component" value="Unassembled WGS sequence"/>
</dbReference>
<feature type="compositionally biased region" description="Basic and acidic residues" evidence="5">
    <location>
        <begin position="303"/>
        <end position="317"/>
    </location>
</feature>
<evidence type="ECO:0000259" key="6">
    <source>
        <dbReference type="Pfam" id="PF05916"/>
    </source>
</evidence>
<comment type="subcellular location">
    <subcellularLocation>
        <location evidence="1">Nucleus</location>
    </subcellularLocation>
</comment>
<feature type="region of interest" description="Disordered" evidence="5">
    <location>
        <begin position="478"/>
        <end position="513"/>
    </location>
</feature>
<keyword evidence="8" id="KW-1185">Reference proteome</keyword>
<dbReference type="EMBL" id="JAOAOG010000050">
    <property type="protein sequence ID" value="KAJ6252016.1"/>
    <property type="molecule type" value="Genomic_DNA"/>
</dbReference>
<dbReference type="InterPro" id="IPR021151">
    <property type="entry name" value="GINS_A"/>
</dbReference>
<evidence type="ECO:0000313" key="8">
    <source>
        <dbReference type="Proteomes" id="UP001150062"/>
    </source>
</evidence>
<reference evidence="7" key="1">
    <citation type="submission" date="2022-08" db="EMBL/GenBank/DDBJ databases">
        <title>Novel sulfate-reducing endosymbionts in the free-living metamonad Anaeramoeba.</title>
        <authorList>
            <person name="Jerlstrom-Hultqvist J."/>
            <person name="Cepicka I."/>
            <person name="Gallot-Lavallee L."/>
            <person name="Salas-Leiva D."/>
            <person name="Curtis B.A."/>
            <person name="Zahonova K."/>
            <person name="Pipaliya S."/>
            <person name="Dacks J."/>
            <person name="Roger A.J."/>
        </authorList>
    </citation>
    <scope>NUCLEOTIDE SEQUENCE</scope>
    <source>
        <strain evidence="7">Schooner1</strain>
    </source>
</reference>
<dbReference type="PANTHER" id="PTHR12914:SF2">
    <property type="entry name" value="DNA REPLICATION COMPLEX GINS PROTEIN PSF1"/>
    <property type="match status" value="1"/>
</dbReference>
<dbReference type="InterPro" id="IPR005339">
    <property type="entry name" value="GINS_Psf1"/>
</dbReference>
<proteinExistence type="inferred from homology"/>
<feature type="compositionally biased region" description="Polar residues" evidence="5">
    <location>
        <begin position="292"/>
        <end position="301"/>
    </location>
</feature>
<sequence>MDQSGVNLIKELTNSSMTLPSYNLELVEKVKDQVLKHQETLNEILSEQDPRSPEISSALLFYHFSMQRNKRYLCVYHNERIKKLKKLCWVNGAVLPENFSPRCSDNEKTFYNEYSTILARFICDLSIDLTTFNDLPSNVSTPSIEELLRRHEQMLFPQVPVSTTNEFTKQLEMQVRTDVGNEKEIEMEKEKEKEKENKERFVHKEQDFKNENNQEVQQPQKKEQSTQSNPEIDKENGTQIQIERGKEKEINNKQQTLTKQQQSTELQQKTLISTQKETRESMEIETKMETETGAQTENLSEIKTVKNDNSKENDKSNHQLKNQNTETLKENQQEQQEQIIKTKEGTNTQAKNDGIGEESKIIITSESTITANENISKPSLTQRNLIGNKIQLTQQLNQPEIETKKIEIQTQTGIHTQTQTQTENNIKSNLQQNDHKEGSVILQPPNNNQIHQQINKPENIPLNAPVQNLIATNNLDNSSVIHGESSNHTEPQNTMEIENISTEQPTLDNSEQN</sequence>
<keyword evidence="4" id="KW-0539">Nucleus</keyword>
<dbReference type="SUPFAM" id="SSF158573">
    <property type="entry name" value="GINS helical bundle-like"/>
    <property type="match status" value="1"/>
</dbReference>
<comment type="caution">
    <text evidence="7">The sequence shown here is derived from an EMBL/GenBank/DDBJ whole genome shotgun (WGS) entry which is preliminary data.</text>
</comment>
<dbReference type="Pfam" id="PF05916">
    <property type="entry name" value="Sld5"/>
    <property type="match status" value="1"/>
</dbReference>